<reference evidence="5 6" key="1">
    <citation type="submission" date="2020-11" db="EMBL/GenBank/DDBJ databases">
        <title>Draft Genome of Enterobacter sp. strain EMC7.</title>
        <authorList>
            <person name="Barman P."/>
            <person name="Sinha S."/>
            <person name="Sen S."/>
            <person name="Chakraborty R."/>
        </authorList>
    </citation>
    <scope>NUCLEOTIDE SEQUENCE [LARGE SCALE GENOMIC DNA]</scope>
    <source>
        <strain evidence="5 6">EMC7</strain>
    </source>
</reference>
<dbReference type="EMBL" id="JADMNK010000010">
    <property type="protein sequence ID" value="MBZ0059455.1"/>
    <property type="molecule type" value="Genomic_DNA"/>
</dbReference>
<evidence type="ECO:0000313" key="5">
    <source>
        <dbReference type="EMBL" id="MBZ0059455.1"/>
    </source>
</evidence>
<keyword evidence="1" id="KW-0805">Transcription regulation</keyword>
<keyword evidence="6" id="KW-1185">Reference proteome</keyword>
<name>A0ABS7RYS8_9ENTR</name>
<dbReference type="Gene3D" id="1.10.10.60">
    <property type="entry name" value="Homeodomain-like"/>
    <property type="match status" value="2"/>
</dbReference>
<dbReference type="SMART" id="SM00342">
    <property type="entry name" value="HTH_ARAC"/>
    <property type="match status" value="1"/>
</dbReference>
<feature type="domain" description="HTH araC/xylS-type" evidence="4">
    <location>
        <begin position="151"/>
        <end position="251"/>
    </location>
</feature>
<dbReference type="PANTHER" id="PTHR11019">
    <property type="entry name" value="HTH-TYPE TRANSCRIPTIONAL REGULATOR NIMR"/>
    <property type="match status" value="1"/>
</dbReference>
<dbReference type="SUPFAM" id="SSF46689">
    <property type="entry name" value="Homeodomain-like"/>
    <property type="match status" value="2"/>
</dbReference>
<accession>A0ABS7RYS8</accession>
<dbReference type="InterPro" id="IPR003313">
    <property type="entry name" value="AraC-bd"/>
</dbReference>
<dbReference type="Proteomes" id="UP000706580">
    <property type="component" value="Unassembled WGS sequence"/>
</dbReference>
<keyword evidence="3" id="KW-0804">Transcription</keyword>
<dbReference type="PANTHER" id="PTHR11019:SF199">
    <property type="entry name" value="HTH-TYPE TRANSCRIPTIONAL REGULATOR NIMR"/>
    <property type="match status" value="1"/>
</dbReference>
<dbReference type="InterPro" id="IPR011051">
    <property type="entry name" value="RmlC_Cupin_sf"/>
</dbReference>
<dbReference type="RefSeq" id="WP_223075140.1">
    <property type="nucleotide sequence ID" value="NZ_JADMNK010000010.1"/>
</dbReference>
<keyword evidence="2" id="KW-0238">DNA-binding</keyword>
<evidence type="ECO:0000259" key="4">
    <source>
        <dbReference type="PROSITE" id="PS01124"/>
    </source>
</evidence>
<evidence type="ECO:0000256" key="1">
    <source>
        <dbReference type="ARBA" id="ARBA00023015"/>
    </source>
</evidence>
<protein>
    <submittedName>
        <fullName evidence="5">Helix-turn-helix transcriptional regulator</fullName>
    </submittedName>
</protein>
<dbReference type="Gene3D" id="2.60.120.10">
    <property type="entry name" value="Jelly Rolls"/>
    <property type="match status" value="1"/>
</dbReference>
<dbReference type="Pfam" id="PF02311">
    <property type="entry name" value="AraC_binding"/>
    <property type="match status" value="1"/>
</dbReference>
<dbReference type="SUPFAM" id="SSF51182">
    <property type="entry name" value="RmlC-like cupins"/>
    <property type="match status" value="1"/>
</dbReference>
<proteinExistence type="predicted"/>
<gene>
    <name evidence="5" type="ORF">ITX56_16930</name>
</gene>
<evidence type="ECO:0000256" key="2">
    <source>
        <dbReference type="ARBA" id="ARBA00023125"/>
    </source>
</evidence>
<dbReference type="InterPro" id="IPR009057">
    <property type="entry name" value="Homeodomain-like_sf"/>
</dbReference>
<evidence type="ECO:0000256" key="3">
    <source>
        <dbReference type="ARBA" id="ARBA00023163"/>
    </source>
</evidence>
<dbReference type="Pfam" id="PF12833">
    <property type="entry name" value="HTH_18"/>
    <property type="match status" value="1"/>
</dbReference>
<comment type="caution">
    <text evidence="5">The sequence shown here is derived from an EMBL/GenBank/DDBJ whole genome shotgun (WGS) entry which is preliminary data.</text>
</comment>
<dbReference type="CDD" id="cd06124">
    <property type="entry name" value="cupin_NimR-like_N"/>
    <property type="match status" value="1"/>
</dbReference>
<organism evidence="5 6">
    <name type="scientific">Leclercia barmai</name>
    <dbReference type="NCBI Taxonomy" id="2785629"/>
    <lineage>
        <taxon>Bacteria</taxon>
        <taxon>Pseudomonadati</taxon>
        <taxon>Pseudomonadota</taxon>
        <taxon>Gammaproteobacteria</taxon>
        <taxon>Enterobacterales</taxon>
        <taxon>Enterobacteriaceae</taxon>
        <taxon>Leclercia</taxon>
    </lineage>
</organism>
<dbReference type="InterPro" id="IPR014710">
    <property type="entry name" value="RmlC-like_jellyroll"/>
</dbReference>
<evidence type="ECO:0000313" key="6">
    <source>
        <dbReference type="Proteomes" id="UP000706580"/>
    </source>
</evidence>
<dbReference type="InterPro" id="IPR018060">
    <property type="entry name" value="HTH_AraC"/>
</dbReference>
<dbReference type="PROSITE" id="PS01124">
    <property type="entry name" value="HTH_ARAC_FAMILY_2"/>
    <property type="match status" value="1"/>
</dbReference>
<sequence length="277" mass="31578">MTNVDHSGDWGCLAKTYQRGEYNPAHSHDRGQLLFAEKGVMLVDSGEKQWIIPPQRALWLPAGEVHAFNLLSQTDLRTVYFSRDFVRAACDGRVLEHIHVIEVTPFVRQVIGQLFENRFNQETQKLMAQVLLRILNETEALPVDLPMPRDEKLHRIALDILINNDWDTSLSQLAARAAMSERTFTRFFTADTGYSFRTWKQRARVFASFDMLSDGIPVKQIAYQLGFSCPASFISSFRTITGRTPATFTMRVDDKLTDVPEGSLEALRDPADKERPL</sequence>